<dbReference type="Gene3D" id="1.25.40.20">
    <property type="entry name" value="Ankyrin repeat-containing domain"/>
    <property type="match status" value="1"/>
</dbReference>
<organism evidence="4 5">
    <name type="scientific">Chryseobacterium camelliae</name>
    <dbReference type="NCBI Taxonomy" id="1265445"/>
    <lineage>
        <taxon>Bacteria</taxon>
        <taxon>Pseudomonadati</taxon>
        <taxon>Bacteroidota</taxon>
        <taxon>Flavobacteriia</taxon>
        <taxon>Flavobacteriales</taxon>
        <taxon>Weeksellaceae</taxon>
        <taxon>Chryseobacterium group</taxon>
        <taxon>Chryseobacterium</taxon>
    </lineage>
</organism>
<dbReference type="PROSITE" id="PS50297">
    <property type="entry name" value="ANK_REP_REGION"/>
    <property type="match status" value="1"/>
</dbReference>
<accession>A0ABU0TJF3</accession>
<protein>
    <submittedName>
        <fullName evidence="4">Ankyrin repeat protein</fullName>
    </submittedName>
</protein>
<gene>
    <name evidence="4" type="ORF">QE404_002331</name>
</gene>
<evidence type="ECO:0000313" key="5">
    <source>
        <dbReference type="Proteomes" id="UP001225072"/>
    </source>
</evidence>
<proteinExistence type="predicted"/>
<dbReference type="PROSITE" id="PS50088">
    <property type="entry name" value="ANK_REPEAT"/>
    <property type="match status" value="2"/>
</dbReference>
<dbReference type="SMART" id="SM00248">
    <property type="entry name" value="ANK"/>
    <property type="match status" value="4"/>
</dbReference>
<dbReference type="PANTHER" id="PTHR24180:SF45">
    <property type="entry name" value="POLY [ADP-RIBOSE] POLYMERASE TANKYRASE"/>
    <property type="match status" value="1"/>
</dbReference>
<dbReference type="Pfam" id="PF12796">
    <property type="entry name" value="Ank_2"/>
    <property type="match status" value="1"/>
</dbReference>
<dbReference type="Pfam" id="PF00023">
    <property type="entry name" value="Ank"/>
    <property type="match status" value="1"/>
</dbReference>
<dbReference type="InterPro" id="IPR036770">
    <property type="entry name" value="Ankyrin_rpt-contain_sf"/>
</dbReference>
<evidence type="ECO:0000256" key="2">
    <source>
        <dbReference type="ARBA" id="ARBA00023043"/>
    </source>
</evidence>
<dbReference type="InterPro" id="IPR002110">
    <property type="entry name" value="Ankyrin_rpt"/>
</dbReference>
<comment type="caution">
    <text evidence="4">The sequence shown here is derived from an EMBL/GenBank/DDBJ whole genome shotgun (WGS) entry which is preliminary data.</text>
</comment>
<evidence type="ECO:0000313" key="4">
    <source>
        <dbReference type="EMBL" id="MDQ1097184.1"/>
    </source>
</evidence>
<keyword evidence="1" id="KW-0677">Repeat</keyword>
<dbReference type="InterPro" id="IPR051637">
    <property type="entry name" value="Ank_repeat_dom-contain_49"/>
</dbReference>
<feature type="repeat" description="ANK" evidence="3">
    <location>
        <begin position="154"/>
        <end position="186"/>
    </location>
</feature>
<name>A0ABU0TJF3_9FLAO</name>
<dbReference type="PANTHER" id="PTHR24180">
    <property type="entry name" value="CYCLIN-DEPENDENT KINASE INHIBITOR 2C-RELATED"/>
    <property type="match status" value="1"/>
</dbReference>
<feature type="repeat" description="ANK" evidence="3">
    <location>
        <begin position="77"/>
        <end position="109"/>
    </location>
</feature>
<keyword evidence="2 3" id="KW-0040">ANK repeat</keyword>
<keyword evidence="5" id="KW-1185">Reference proteome</keyword>
<evidence type="ECO:0000256" key="1">
    <source>
        <dbReference type="ARBA" id="ARBA00022737"/>
    </source>
</evidence>
<evidence type="ECO:0000256" key="3">
    <source>
        <dbReference type="PROSITE-ProRule" id="PRU00023"/>
    </source>
</evidence>
<dbReference type="RefSeq" id="WP_307450531.1">
    <property type="nucleotide sequence ID" value="NZ_JAUTAL010000001.1"/>
</dbReference>
<dbReference type="SUPFAM" id="SSF48403">
    <property type="entry name" value="Ankyrin repeat"/>
    <property type="match status" value="1"/>
</dbReference>
<sequence>MRKIIILFSLLLMVEACNKIDQDKKVDKNNLLGADYRLFQDTPAWNLAKAVWGDDVDRIDEEVKKNPQIINYQEKKYGNTLLNLSIYNDNYKGFKELLKLGANPNIADLMHCSSPLITACESFDDKTKYVEELIRYKAEVNFIECDEGKQEQKTNRTPLICASFTGNLRTVKTLIRNGAKINFTNNKQAGSALGIATLSRNYDIVLYLLQQGADCRMVLYKKYGNDNSEISIYMKEWINDEADHSVKEYSEIKKLLKKKGCL</sequence>
<reference evidence="4 5" key="1">
    <citation type="submission" date="2023-07" db="EMBL/GenBank/DDBJ databases">
        <title>Functional and genomic diversity of the sorghum phyllosphere microbiome.</title>
        <authorList>
            <person name="Shade A."/>
        </authorList>
    </citation>
    <scope>NUCLEOTIDE SEQUENCE [LARGE SCALE GENOMIC DNA]</scope>
    <source>
        <strain evidence="4 5">SORGH_AS_1064</strain>
    </source>
</reference>
<dbReference type="Proteomes" id="UP001225072">
    <property type="component" value="Unassembled WGS sequence"/>
</dbReference>
<dbReference type="EMBL" id="JAUTAL010000001">
    <property type="protein sequence ID" value="MDQ1097184.1"/>
    <property type="molecule type" value="Genomic_DNA"/>
</dbReference>